<organism evidence="4 5">
    <name type="scientific">Dehalobacterium formicoaceticum</name>
    <dbReference type="NCBI Taxonomy" id="51515"/>
    <lineage>
        <taxon>Bacteria</taxon>
        <taxon>Bacillati</taxon>
        <taxon>Bacillota</taxon>
        <taxon>Clostridia</taxon>
        <taxon>Eubacteriales</taxon>
        <taxon>Peptococcaceae</taxon>
        <taxon>Dehalobacterium</taxon>
    </lineage>
</organism>
<feature type="compositionally biased region" description="Polar residues" evidence="2">
    <location>
        <begin position="97"/>
        <end position="109"/>
    </location>
</feature>
<evidence type="ECO:0000256" key="2">
    <source>
        <dbReference type="SAM" id="MobiDB-lite"/>
    </source>
</evidence>
<dbReference type="InterPro" id="IPR010172">
    <property type="entry name" value="CRISPR-assoc_prot_TM1791"/>
</dbReference>
<gene>
    <name evidence="4" type="primary">cmr6</name>
    <name evidence="4" type="ORF">NVS47_04160</name>
</gene>
<dbReference type="Pfam" id="PF03787">
    <property type="entry name" value="RAMPs"/>
    <property type="match status" value="1"/>
</dbReference>
<dbReference type="Proteomes" id="UP001524944">
    <property type="component" value="Unassembled WGS sequence"/>
</dbReference>
<reference evidence="4 5" key="1">
    <citation type="submission" date="2022-08" db="EMBL/GenBank/DDBJ databases">
        <title>Proteogenomics of the novel Dehalobacterium formicoaceticum strain EZ94 highlights a key role of methyltransferases during anaerobic dichloromethane degradation.</title>
        <authorList>
            <person name="Wasmund K."/>
        </authorList>
    </citation>
    <scope>NUCLEOTIDE SEQUENCE [LARGE SCALE GENOMIC DNA]</scope>
    <source>
        <strain evidence="4 5">EZ94</strain>
    </source>
</reference>
<sequence>MKSERIKVLQFKNNRGKGIIIGDNLKEYAFNIKDISAEVVSQLTKEVEVEFKVSDQKDPATITDLKIILPEKARANSQQNTSARKNNSKNQRDRQGDNSQSKGNDNSQKPLPKYLPGDTRVLIINYGDVEEISNYELMLNRFPRVQDDKFLFYKAADKKMKSSFGNYKHEFPQINFQEFSARQLRALNELGLLTKSLTLEPEWRMIVGLGGASVYETSLTLHHTYGIPYIPGSAIKGITRSWIISNCFDGNEKKALDDQGFKLIFGSQGNKGNVFFYDAFPQGKPKIIVDIMTPHYSEYYSKGKAPRDYGDTKLIPFITIAETKFCFVIGIDAQKNVAIDKDYFKGSSVMDVASTWIKKALLEHGVGAKTAVGYGIMKM</sequence>
<name>A0ABT1Y1H9_9FIRM</name>
<proteinExistence type="predicted"/>
<feature type="domain" description="CRISPR type III-associated protein" evidence="3">
    <location>
        <begin position="206"/>
        <end position="378"/>
    </location>
</feature>
<dbReference type="PANTHER" id="PTHR39965:SF1">
    <property type="entry name" value="CRISPR SYSTEM CMR SUBUNIT CMR6"/>
    <property type="match status" value="1"/>
</dbReference>
<dbReference type="PANTHER" id="PTHR39965">
    <property type="entry name" value="CRISPR SYSTEM CMR SUBUNIT CMR6"/>
    <property type="match status" value="1"/>
</dbReference>
<feature type="region of interest" description="Disordered" evidence="2">
    <location>
        <begin position="73"/>
        <end position="114"/>
    </location>
</feature>
<dbReference type="RefSeq" id="WP_089612283.1">
    <property type="nucleotide sequence ID" value="NZ_CP022121.1"/>
</dbReference>
<protein>
    <submittedName>
        <fullName evidence="4">Type III-B CRISPR module RAMP protein Cmr6</fullName>
    </submittedName>
</protein>
<feature type="compositionally biased region" description="Polar residues" evidence="2">
    <location>
        <begin position="75"/>
        <end position="89"/>
    </location>
</feature>
<evidence type="ECO:0000259" key="3">
    <source>
        <dbReference type="Pfam" id="PF03787"/>
    </source>
</evidence>
<dbReference type="InterPro" id="IPR005537">
    <property type="entry name" value="RAMP_III_fam"/>
</dbReference>
<evidence type="ECO:0000313" key="5">
    <source>
        <dbReference type="Proteomes" id="UP001524944"/>
    </source>
</evidence>
<keyword evidence="5" id="KW-1185">Reference proteome</keyword>
<keyword evidence="1" id="KW-0051">Antiviral defense</keyword>
<dbReference type="EMBL" id="JANPWE010000002">
    <property type="protein sequence ID" value="MCR6544716.1"/>
    <property type="molecule type" value="Genomic_DNA"/>
</dbReference>
<dbReference type="NCBIfam" id="TIGR01898">
    <property type="entry name" value="cas_TM1791_cmr6"/>
    <property type="match status" value="1"/>
</dbReference>
<comment type="caution">
    <text evidence="4">The sequence shown here is derived from an EMBL/GenBank/DDBJ whole genome shotgun (WGS) entry which is preliminary data.</text>
</comment>
<evidence type="ECO:0000313" key="4">
    <source>
        <dbReference type="EMBL" id="MCR6544716.1"/>
    </source>
</evidence>
<evidence type="ECO:0000256" key="1">
    <source>
        <dbReference type="ARBA" id="ARBA00023118"/>
    </source>
</evidence>
<accession>A0ABT1Y1H9</accession>